<reference evidence="2 3" key="1">
    <citation type="journal article" date="2013" name="PLoS ONE">
        <title>Assembly-driven community genomics of a hypersaline microbial ecosystem.</title>
        <authorList>
            <person name="Podell S."/>
            <person name="Ugalde J.A."/>
            <person name="Narasingarao P."/>
            <person name="Banfield J.F."/>
            <person name="Heidelberg K.B."/>
            <person name="Allen E.E."/>
        </authorList>
    </citation>
    <scope>NUCLEOTIDE SEQUENCE [LARGE SCALE GENOMIC DNA]</scope>
    <source>
        <strain evidence="3">J07HQW2</strain>
    </source>
</reference>
<evidence type="ECO:0000313" key="3">
    <source>
        <dbReference type="Proteomes" id="UP000030710"/>
    </source>
</evidence>
<accession>U1MTQ4</accession>
<protein>
    <submittedName>
        <fullName evidence="2">Uncharacterized protein</fullName>
    </submittedName>
</protein>
<sequence length="101" mass="11472">MTESAIGPSRDCVKTGRGEPDRMDARRDAALLDLLRKRSRPPPDLETLEVRGELRHEHAEEDGLNGEARLLVCTRLIQVFSRPVCARYRTRTLWSDCGRVA</sequence>
<organism evidence="2 3">
    <name type="scientific">Haloquadratum walsbyi J07HQW2</name>
    <dbReference type="NCBI Taxonomy" id="1238425"/>
    <lineage>
        <taxon>Archaea</taxon>
        <taxon>Methanobacteriati</taxon>
        <taxon>Methanobacteriota</taxon>
        <taxon>Stenosarchaea group</taxon>
        <taxon>Halobacteria</taxon>
        <taxon>Halobacteriales</taxon>
        <taxon>Haloferacaceae</taxon>
        <taxon>Haloquadratum</taxon>
    </lineage>
</organism>
<dbReference type="STRING" id="1238425.J07HQW2_00102"/>
<dbReference type="Proteomes" id="UP000030710">
    <property type="component" value="Unassembled WGS sequence"/>
</dbReference>
<gene>
    <name evidence="2" type="ORF">J07HQW2_00102</name>
</gene>
<dbReference type="AlphaFoldDB" id="U1MTQ4"/>
<dbReference type="EMBL" id="KE356561">
    <property type="protein sequence ID" value="ERG93669.1"/>
    <property type="molecule type" value="Genomic_DNA"/>
</dbReference>
<evidence type="ECO:0000256" key="1">
    <source>
        <dbReference type="SAM" id="MobiDB-lite"/>
    </source>
</evidence>
<feature type="region of interest" description="Disordered" evidence="1">
    <location>
        <begin position="1"/>
        <end position="20"/>
    </location>
</feature>
<evidence type="ECO:0000313" key="2">
    <source>
        <dbReference type="EMBL" id="ERG93669.1"/>
    </source>
</evidence>
<proteinExistence type="predicted"/>
<name>U1MTQ4_9EURY</name>
<feature type="compositionally biased region" description="Basic and acidic residues" evidence="1">
    <location>
        <begin position="11"/>
        <end position="20"/>
    </location>
</feature>
<dbReference type="HOGENOM" id="CLU_2284993_0_0_2"/>